<dbReference type="EC" id="2.7.11.1" evidence="4"/>
<dbReference type="InterPro" id="IPR017441">
    <property type="entry name" value="Protein_kinase_ATP_BS"/>
</dbReference>
<keyword evidence="5" id="KW-0723">Serine/threonine-protein kinase</keyword>
<dbReference type="GO" id="GO:0005524">
    <property type="term" value="F:ATP binding"/>
    <property type="evidence" value="ECO:0007669"/>
    <property type="project" value="UniProtKB-UniRule"/>
</dbReference>
<sequence>MYGHGMAFVIFPSKDLTAALPNQYIGLFNSNNGNSSNHMVAIEFDTIKNMEFKDKDENHVGIDLNSLTSVESSTAAYFTNGNGRFIKFSLGSGNPIQVWVEYSSLEKQMNATLSPTTVAKPNLPLLSLAMDLSSIIEDSMYVGFSAATGTIVASHYILGWSFKMKGQAQELDLSRLPNIPRVGPKKKSKVFEDWEHEYGPHRFSYKDLFEATKGFRDKELLGLGGFDFKYNGFLTAKTKMSLDGLAQITPNGLLRLTNSSWSEKGHAFYSLPIPFKDSSSGNAFSFSTTFVVAIVPAQDSYGHGMSFIISPSKDLTASLDGHYLGLFNLSNEGNSTNHIVAIEFDTIKTLKFKDIDDNHVGIDVNSLTSVKSASAAYFDNENGVFRNFSLASGSPIQIWVEYNGLEKQINVTMSPTNVAKPNRPLLSFVKDLSPIIKDSMYVGFSSATGTIVASSHYVLGWSFKMKGQAQELDLSRLPKLPRVGPKEKSKVLTIGVPSIVVVFMFLTFLTIGFIVSRKIKYAQVLEDWESEYGPHRFSYKELFEATKGFRDKELLGIGGFGMVYKGVFPSSNIQVAVKRISHKSKQGMREFVAEIVSLGRLRHRNLVQLFGYCRRKRELLLVYDFMPNGSLDKFLFNQPESVLNWHQRFRIIKGVASGLLYLHEGWEKVVLHRDIKASNVLLDGEFNGRLGDFGLARLYDHGTNPQTTHIVGTLGYIAPELTRIGKATPSTDVFAFGAFMLEVACGRRPISLTGSPEEIILVDLVLQCWNRGEILEARDMRLGNEYVKEEMELVLKLGLLCSYPMAAARPSMRQVVQLLDKDGPLPELPSSGWCAIIVSSVGEEMESLYRSNSTNSKERSFFDSTSKVTNASHGGLLGHYLAHERAAKAEAELVKARERASLSEAELVQTREREALRETVAETEMKVARERASQAEERAILAEKELANGLADAFIDGYEELRGKNSAAFPDIDFSGFVPTEAPDDSSSSSDDDDAEDEDDGDSYESD</sequence>
<feature type="transmembrane region" description="Helical" evidence="22">
    <location>
        <begin position="440"/>
        <end position="459"/>
    </location>
</feature>
<evidence type="ECO:0000256" key="19">
    <source>
        <dbReference type="PROSITE-ProRule" id="PRU10141"/>
    </source>
</evidence>
<dbReference type="Gene3D" id="2.60.120.200">
    <property type="match status" value="2"/>
</dbReference>
<evidence type="ECO:0000256" key="9">
    <source>
        <dbReference type="ARBA" id="ARBA00022734"/>
    </source>
</evidence>
<evidence type="ECO:0000313" key="25">
    <source>
        <dbReference type="Proteomes" id="UP000283530"/>
    </source>
</evidence>
<keyword evidence="16" id="KW-0325">Glycoprotein</keyword>
<dbReference type="InterPro" id="IPR011009">
    <property type="entry name" value="Kinase-like_dom_sf"/>
</dbReference>
<comment type="catalytic activity">
    <reaction evidence="17">
        <text>L-threonyl-[protein] + ATP = O-phospho-L-threonyl-[protein] + ADP + H(+)</text>
        <dbReference type="Rhea" id="RHEA:46608"/>
        <dbReference type="Rhea" id="RHEA-COMP:11060"/>
        <dbReference type="Rhea" id="RHEA-COMP:11605"/>
        <dbReference type="ChEBI" id="CHEBI:15378"/>
        <dbReference type="ChEBI" id="CHEBI:30013"/>
        <dbReference type="ChEBI" id="CHEBI:30616"/>
        <dbReference type="ChEBI" id="CHEBI:61977"/>
        <dbReference type="ChEBI" id="CHEBI:456216"/>
        <dbReference type="EC" id="2.7.11.1"/>
    </reaction>
</comment>
<dbReference type="SUPFAM" id="SSF56112">
    <property type="entry name" value="Protein kinase-like (PK-like)"/>
    <property type="match status" value="1"/>
</dbReference>
<dbReference type="InterPro" id="IPR001220">
    <property type="entry name" value="Legume_lectin_dom"/>
</dbReference>
<evidence type="ECO:0000256" key="14">
    <source>
        <dbReference type="ARBA" id="ARBA00023136"/>
    </source>
</evidence>
<comment type="caution">
    <text evidence="24">The sequence shown here is derived from an EMBL/GenBank/DDBJ whole genome shotgun (WGS) entry which is preliminary data.</text>
</comment>
<evidence type="ECO:0000256" key="4">
    <source>
        <dbReference type="ARBA" id="ARBA00012513"/>
    </source>
</evidence>
<dbReference type="Proteomes" id="UP000283530">
    <property type="component" value="Unassembled WGS sequence"/>
</dbReference>
<dbReference type="AlphaFoldDB" id="A0A443NDV1"/>
<dbReference type="GO" id="GO:0016020">
    <property type="term" value="C:membrane"/>
    <property type="evidence" value="ECO:0007669"/>
    <property type="project" value="UniProtKB-SubCell"/>
</dbReference>
<evidence type="ECO:0000256" key="8">
    <source>
        <dbReference type="ARBA" id="ARBA00022729"/>
    </source>
</evidence>
<keyword evidence="9 24" id="KW-0430">Lectin</keyword>
<comment type="similarity">
    <text evidence="3">In the C-terminal section; belongs to the protein kinase superfamily. Ser/Thr protein kinase family.</text>
</comment>
<gene>
    <name evidence="24" type="ORF">CKAN_00515800</name>
</gene>
<keyword evidence="12 19" id="KW-0067">ATP-binding</keyword>
<keyword evidence="8" id="KW-0732">Signal</keyword>
<dbReference type="InterPro" id="IPR050528">
    <property type="entry name" value="L-type_Lectin-RKs"/>
</dbReference>
<evidence type="ECO:0000256" key="21">
    <source>
        <dbReference type="SAM" id="MobiDB-lite"/>
    </source>
</evidence>
<keyword evidence="6" id="KW-0808">Transferase</keyword>
<dbReference type="Pfam" id="PF00069">
    <property type="entry name" value="Pkinase"/>
    <property type="match status" value="1"/>
</dbReference>
<dbReference type="Gene3D" id="3.30.200.20">
    <property type="entry name" value="Phosphorylase Kinase, domain 1"/>
    <property type="match status" value="1"/>
</dbReference>
<evidence type="ECO:0000256" key="3">
    <source>
        <dbReference type="ARBA" id="ARBA00010217"/>
    </source>
</evidence>
<evidence type="ECO:0000256" key="5">
    <source>
        <dbReference type="ARBA" id="ARBA00022527"/>
    </source>
</evidence>
<evidence type="ECO:0000256" key="10">
    <source>
        <dbReference type="ARBA" id="ARBA00022741"/>
    </source>
</evidence>
<keyword evidence="25" id="KW-1185">Reference proteome</keyword>
<evidence type="ECO:0000313" key="24">
    <source>
        <dbReference type="EMBL" id="RWR76703.1"/>
    </source>
</evidence>
<dbReference type="Pfam" id="PF00139">
    <property type="entry name" value="Lectin_legB"/>
    <property type="match status" value="2"/>
</dbReference>
<keyword evidence="7 22" id="KW-0812">Transmembrane</keyword>
<dbReference type="EMBL" id="QPKB01000002">
    <property type="protein sequence ID" value="RWR76703.1"/>
    <property type="molecule type" value="Genomic_DNA"/>
</dbReference>
<dbReference type="GO" id="GO:0030246">
    <property type="term" value="F:carbohydrate binding"/>
    <property type="evidence" value="ECO:0007669"/>
    <property type="project" value="UniProtKB-KW"/>
</dbReference>
<feature type="region of interest" description="Disordered" evidence="21">
    <location>
        <begin position="969"/>
        <end position="1007"/>
    </location>
</feature>
<keyword evidence="10 19" id="KW-0547">Nucleotide-binding</keyword>
<accession>A0A443NDV1</accession>
<organism evidence="24 25">
    <name type="scientific">Cinnamomum micranthum f. kanehirae</name>
    <dbReference type="NCBI Taxonomy" id="337451"/>
    <lineage>
        <taxon>Eukaryota</taxon>
        <taxon>Viridiplantae</taxon>
        <taxon>Streptophyta</taxon>
        <taxon>Embryophyta</taxon>
        <taxon>Tracheophyta</taxon>
        <taxon>Spermatophyta</taxon>
        <taxon>Magnoliopsida</taxon>
        <taxon>Magnoliidae</taxon>
        <taxon>Laurales</taxon>
        <taxon>Lauraceae</taxon>
        <taxon>Cinnamomum</taxon>
    </lineage>
</organism>
<evidence type="ECO:0000256" key="17">
    <source>
        <dbReference type="ARBA" id="ARBA00047899"/>
    </source>
</evidence>
<dbReference type="CDD" id="cd06899">
    <property type="entry name" value="lectin_legume_LecRK_Arcelin_ConA"/>
    <property type="match status" value="2"/>
</dbReference>
<comment type="subcellular location">
    <subcellularLocation>
        <location evidence="1">Membrane</location>
        <topology evidence="1">Single-pass type I membrane protein</topology>
    </subcellularLocation>
</comment>
<evidence type="ECO:0000259" key="23">
    <source>
        <dbReference type="PROSITE" id="PS50011"/>
    </source>
</evidence>
<keyword evidence="11" id="KW-0418">Kinase</keyword>
<feature type="binding site" evidence="19">
    <location>
        <position position="578"/>
    </location>
    <ligand>
        <name>ATP</name>
        <dbReference type="ChEBI" id="CHEBI:30616"/>
    </ligand>
</feature>
<proteinExistence type="inferred from homology"/>
<evidence type="ECO:0000256" key="6">
    <source>
        <dbReference type="ARBA" id="ARBA00022679"/>
    </source>
</evidence>
<dbReference type="PROSITE" id="PS50011">
    <property type="entry name" value="PROTEIN_KINASE_DOM"/>
    <property type="match status" value="1"/>
</dbReference>
<evidence type="ECO:0000256" key="16">
    <source>
        <dbReference type="ARBA" id="ARBA00023180"/>
    </source>
</evidence>
<evidence type="ECO:0000256" key="22">
    <source>
        <dbReference type="SAM" id="Phobius"/>
    </source>
</evidence>
<dbReference type="FunFam" id="1.10.510.10:FF:000108">
    <property type="entry name" value="L-type lectin-domain containing receptor kinase S.4"/>
    <property type="match status" value="1"/>
</dbReference>
<dbReference type="InterPro" id="IPR000719">
    <property type="entry name" value="Prot_kinase_dom"/>
</dbReference>
<dbReference type="OrthoDB" id="543442at2759"/>
<comment type="catalytic activity">
    <reaction evidence="18">
        <text>L-seryl-[protein] + ATP = O-phospho-L-seryl-[protein] + ADP + H(+)</text>
        <dbReference type="Rhea" id="RHEA:17989"/>
        <dbReference type="Rhea" id="RHEA-COMP:9863"/>
        <dbReference type="Rhea" id="RHEA-COMP:11604"/>
        <dbReference type="ChEBI" id="CHEBI:15378"/>
        <dbReference type="ChEBI" id="CHEBI:29999"/>
        <dbReference type="ChEBI" id="CHEBI:30616"/>
        <dbReference type="ChEBI" id="CHEBI:83421"/>
        <dbReference type="ChEBI" id="CHEBI:456216"/>
        <dbReference type="EC" id="2.7.11.1"/>
    </reaction>
</comment>
<dbReference type="STRING" id="337451.A0A443NDV1"/>
<feature type="transmembrane region" description="Helical" evidence="22">
    <location>
        <begin position="491"/>
        <end position="515"/>
    </location>
</feature>
<dbReference type="SMART" id="SM00220">
    <property type="entry name" value="S_TKc"/>
    <property type="match status" value="1"/>
</dbReference>
<keyword evidence="20" id="KW-0175">Coiled coil</keyword>
<dbReference type="GO" id="GO:0004674">
    <property type="term" value="F:protein serine/threonine kinase activity"/>
    <property type="evidence" value="ECO:0007669"/>
    <property type="project" value="UniProtKB-KW"/>
</dbReference>
<evidence type="ECO:0000256" key="11">
    <source>
        <dbReference type="ARBA" id="ARBA00022777"/>
    </source>
</evidence>
<dbReference type="PROSITE" id="PS00108">
    <property type="entry name" value="PROTEIN_KINASE_ST"/>
    <property type="match status" value="1"/>
</dbReference>
<evidence type="ECO:0000256" key="1">
    <source>
        <dbReference type="ARBA" id="ARBA00004479"/>
    </source>
</evidence>
<feature type="domain" description="Protein kinase" evidence="23">
    <location>
        <begin position="549"/>
        <end position="828"/>
    </location>
</feature>
<evidence type="ECO:0000256" key="15">
    <source>
        <dbReference type="ARBA" id="ARBA00023170"/>
    </source>
</evidence>
<dbReference type="PANTHER" id="PTHR27007">
    <property type="match status" value="1"/>
</dbReference>
<feature type="compositionally biased region" description="Acidic residues" evidence="21">
    <location>
        <begin position="990"/>
        <end position="1007"/>
    </location>
</feature>
<protein>
    <recommendedName>
        <fullName evidence="4">non-specific serine/threonine protein kinase</fullName>
        <ecNumber evidence="4">2.7.11.1</ecNumber>
    </recommendedName>
</protein>
<feature type="coiled-coil region" evidence="20">
    <location>
        <begin position="886"/>
        <end position="945"/>
    </location>
</feature>
<name>A0A443NDV1_9MAGN</name>
<comment type="similarity">
    <text evidence="2">In the N-terminal section; belongs to the leguminous lectin family.</text>
</comment>
<evidence type="ECO:0000256" key="18">
    <source>
        <dbReference type="ARBA" id="ARBA00048679"/>
    </source>
</evidence>
<evidence type="ECO:0000256" key="2">
    <source>
        <dbReference type="ARBA" id="ARBA00008536"/>
    </source>
</evidence>
<evidence type="ECO:0000256" key="13">
    <source>
        <dbReference type="ARBA" id="ARBA00022989"/>
    </source>
</evidence>
<dbReference type="FunFam" id="2.60.120.200:FF:000051">
    <property type="entry name" value="L-type lectin-domain containing receptor kinase V.9"/>
    <property type="match status" value="1"/>
</dbReference>
<dbReference type="Gene3D" id="1.10.510.10">
    <property type="entry name" value="Transferase(Phosphotransferase) domain 1"/>
    <property type="match status" value="1"/>
</dbReference>
<evidence type="ECO:0000256" key="12">
    <source>
        <dbReference type="ARBA" id="ARBA00022840"/>
    </source>
</evidence>
<keyword evidence="13 22" id="KW-1133">Transmembrane helix</keyword>
<dbReference type="SUPFAM" id="SSF49899">
    <property type="entry name" value="Concanavalin A-like lectins/glucanases"/>
    <property type="match status" value="2"/>
</dbReference>
<evidence type="ECO:0000256" key="7">
    <source>
        <dbReference type="ARBA" id="ARBA00022692"/>
    </source>
</evidence>
<keyword evidence="14 22" id="KW-0472">Membrane</keyword>
<dbReference type="FunFam" id="3.30.200.20:FF:000112">
    <property type="entry name" value="Lectin-domain containing receptor kinase A4.3"/>
    <property type="match status" value="1"/>
</dbReference>
<reference evidence="24 25" key="1">
    <citation type="journal article" date="2019" name="Nat. Plants">
        <title>Stout camphor tree genome fills gaps in understanding of flowering plant genome evolution.</title>
        <authorList>
            <person name="Chaw S.M."/>
            <person name="Liu Y.C."/>
            <person name="Wu Y.W."/>
            <person name="Wang H.Y."/>
            <person name="Lin C.I."/>
            <person name="Wu C.S."/>
            <person name="Ke H.M."/>
            <person name="Chang L.Y."/>
            <person name="Hsu C.Y."/>
            <person name="Yang H.T."/>
            <person name="Sudianto E."/>
            <person name="Hsu M.H."/>
            <person name="Wu K.P."/>
            <person name="Wang L.N."/>
            <person name="Leebens-Mack J.H."/>
            <person name="Tsai I.J."/>
        </authorList>
    </citation>
    <scope>NUCLEOTIDE SEQUENCE [LARGE SCALE GENOMIC DNA]</scope>
    <source>
        <strain evidence="25">cv. Chaw 1501</strain>
        <tissue evidence="24">Young leaves</tissue>
    </source>
</reference>
<evidence type="ECO:0000256" key="20">
    <source>
        <dbReference type="SAM" id="Coils"/>
    </source>
</evidence>
<keyword evidence="15" id="KW-0675">Receptor</keyword>
<dbReference type="PROSITE" id="PS00107">
    <property type="entry name" value="PROTEIN_KINASE_ATP"/>
    <property type="match status" value="1"/>
</dbReference>
<dbReference type="InterPro" id="IPR008271">
    <property type="entry name" value="Ser/Thr_kinase_AS"/>
</dbReference>
<dbReference type="CDD" id="cd14066">
    <property type="entry name" value="STKc_IRAK"/>
    <property type="match status" value="1"/>
</dbReference>
<dbReference type="InterPro" id="IPR013320">
    <property type="entry name" value="ConA-like_dom_sf"/>
</dbReference>